<dbReference type="RefSeq" id="WP_025015436.1">
    <property type="nucleotide sequence ID" value="NZ_AZFU01000018.1"/>
</dbReference>
<dbReference type="Proteomes" id="UP000051307">
    <property type="component" value="Unassembled WGS sequence"/>
</dbReference>
<evidence type="ECO:0000313" key="1">
    <source>
        <dbReference type="EMBL" id="KRM04666.1"/>
    </source>
</evidence>
<comment type="caution">
    <text evidence="1">The sequence shown here is derived from an EMBL/GenBank/DDBJ whole genome shotgun (WGS) entry which is preliminary data.</text>
</comment>
<sequence>MNKFMTENTEHSNEHVYFINQLYRDFLLPTVLGDDNASILYWAGKRVARKYDLTDFDDLAEFFAMAEFGKLEKTKERRSSTTFELSGQTVEDRLDSDSKEFSLESGMIAEAVQKATGKTTESEINILSKEKKVEITARF</sequence>
<dbReference type="PATRIC" id="fig|1423767.3.peg.562"/>
<dbReference type="Pfam" id="PF10702">
    <property type="entry name" value="DUF2507"/>
    <property type="match status" value="1"/>
</dbReference>
<evidence type="ECO:0008006" key="3">
    <source>
        <dbReference type="Google" id="ProtNLM"/>
    </source>
</evidence>
<dbReference type="InterPro" id="IPR019642">
    <property type="entry name" value="DUF2507"/>
</dbReference>
<dbReference type="EMBL" id="AZFU01000018">
    <property type="protein sequence ID" value="KRM04666.1"/>
    <property type="molecule type" value="Genomic_DNA"/>
</dbReference>
<dbReference type="InterPro" id="IPR024096">
    <property type="entry name" value="NO_sig/Golgi_transp_ligand-bd"/>
</dbReference>
<protein>
    <recommendedName>
        <fullName evidence="3">Hydrocarbon binding protein</fullName>
    </recommendedName>
</protein>
<dbReference type="eggNOG" id="COG1719">
    <property type="taxonomic scope" value="Bacteria"/>
</dbReference>
<dbReference type="Gene3D" id="3.30.1380.20">
    <property type="entry name" value="Trafficking protein particle complex subunit 3"/>
    <property type="match status" value="1"/>
</dbReference>
<dbReference type="AlphaFoldDB" id="A0A0R1VGN3"/>
<evidence type="ECO:0000313" key="2">
    <source>
        <dbReference type="Proteomes" id="UP000051307"/>
    </source>
</evidence>
<name>A0A0R1VGN3_9LACO</name>
<accession>A0A0R1VGN3</accession>
<proteinExistence type="predicted"/>
<dbReference type="SUPFAM" id="SSF111126">
    <property type="entry name" value="Ligand-binding domain in the NO signalling and Golgi transport"/>
    <property type="match status" value="1"/>
</dbReference>
<reference evidence="1 2" key="1">
    <citation type="journal article" date="2015" name="Genome Announc.">
        <title>Expanding the biotechnology potential of lactobacilli through comparative genomics of 213 strains and associated genera.</title>
        <authorList>
            <person name="Sun Z."/>
            <person name="Harris H.M."/>
            <person name="McCann A."/>
            <person name="Guo C."/>
            <person name="Argimon S."/>
            <person name="Zhang W."/>
            <person name="Yang X."/>
            <person name="Jeffery I.B."/>
            <person name="Cooney J.C."/>
            <person name="Kagawa T.F."/>
            <person name="Liu W."/>
            <person name="Song Y."/>
            <person name="Salvetti E."/>
            <person name="Wrobel A."/>
            <person name="Rasinkangas P."/>
            <person name="Parkhill J."/>
            <person name="Rea M.C."/>
            <person name="O'Sullivan O."/>
            <person name="Ritari J."/>
            <person name="Douillard F.P."/>
            <person name="Paul Ross R."/>
            <person name="Yang R."/>
            <person name="Briner A.E."/>
            <person name="Felis G.E."/>
            <person name="de Vos W.M."/>
            <person name="Barrangou R."/>
            <person name="Klaenhammer T.R."/>
            <person name="Caufield P.W."/>
            <person name="Cui Y."/>
            <person name="Zhang H."/>
            <person name="O'Toole P.W."/>
        </authorList>
    </citation>
    <scope>NUCLEOTIDE SEQUENCE [LARGE SCALE GENOMIC DNA]</scope>
    <source>
        <strain evidence="1 2">DSM 16761</strain>
    </source>
</reference>
<organism evidence="1 2">
    <name type="scientific">Lactobacillus kitasatonis DSM 16761 = JCM 1039</name>
    <dbReference type="NCBI Taxonomy" id="1423767"/>
    <lineage>
        <taxon>Bacteria</taxon>
        <taxon>Bacillati</taxon>
        <taxon>Bacillota</taxon>
        <taxon>Bacilli</taxon>
        <taxon>Lactobacillales</taxon>
        <taxon>Lactobacillaceae</taxon>
        <taxon>Lactobacillus</taxon>
    </lineage>
</organism>
<gene>
    <name evidence="1" type="ORF">FC59_GL000544</name>
</gene>
<dbReference type="OrthoDB" id="2965348at2"/>